<sequence length="134" mass="14734">MLPDPLQSGLEALHRLRDSATWDVALVHVKGLLPAPEAVEIVLQEVAVYGPLPPLSVLDACPRTFKAQAFGFWVKNAVNKKAQTMSITQLRNYTISLDIGCPRHPEQWVLSGKAGCHDKWIPSVATKLAFCYGN</sequence>
<proteinExistence type="predicted"/>
<protein>
    <submittedName>
        <fullName evidence="1">Uncharacterized protein</fullName>
    </submittedName>
</protein>
<name>A0A409WWZ7_9AGAR</name>
<reference evidence="1 2" key="1">
    <citation type="journal article" date="2018" name="Evol. Lett.">
        <title>Horizontal gene cluster transfer increased hallucinogenic mushroom diversity.</title>
        <authorList>
            <person name="Reynolds H.T."/>
            <person name="Vijayakumar V."/>
            <person name="Gluck-Thaler E."/>
            <person name="Korotkin H.B."/>
            <person name="Matheny P.B."/>
            <person name="Slot J.C."/>
        </authorList>
    </citation>
    <scope>NUCLEOTIDE SEQUENCE [LARGE SCALE GENOMIC DNA]</scope>
    <source>
        <strain evidence="1 2">SRW20</strain>
    </source>
</reference>
<evidence type="ECO:0000313" key="2">
    <source>
        <dbReference type="Proteomes" id="UP000284706"/>
    </source>
</evidence>
<dbReference type="AlphaFoldDB" id="A0A409WWZ7"/>
<accession>A0A409WWZ7</accession>
<dbReference type="InParanoid" id="A0A409WWZ7"/>
<gene>
    <name evidence="1" type="ORF">CVT26_011766</name>
</gene>
<keyword evidence="2" id="KW-1185">Reference proteome</keyword>
<dbReference type="EMBL" id="NHYE01004663">
    <property type="protein sequence ID" value="PPQ83054.1"/>
    <property type="molecule type" value="Genomic_DNA"/>
</dbReference>
<evidence type="ECO:0000313" key="1">
    <source>
        <dbReference type="EMBL" id="PPQ83054.1"/>
    </source>
</evidence>
<dbReference type="Proteomes" id="UP000284706">
    <property type="component" value="Unassembled WGS sequence"/>
</dbReference>
<organism evidence="1 2">
    <name type="scientific">Gymnopilus dilepis</name>
    <dbReference type="NCBI Taxonomy" id="231916"/>
    <lineage>
        <taxon>Eukaryota</taxon>
        <taxon>Fungi</taxon>
        <taxon>Dikarya</taxon>
        <taxon>Basidiomycota</taxon>
        <taxon>Agaricomycotina</taxon>
        <taxon>Agaricomycetes</taxon>
        <taxon>Agaricomycetidae</taxon>
        <taxon>Agaricales</taxon>
        <taxon>Agaricineae</taxon>
        <taxon>Hymenogastraceae</taxon>
        <taxon>Gymnopilus</taxon>
    </lineage>
</organism>
<comment type="caution">
    <text evidence="1">The sequence shown here is derived from an EMBL/GenBank/DDBJ whole genome shotgun (WGS) entry which is preliminary data.</text>
</comment>